<keyword evidence="1" id="KW-0812">Transmembrane</keyword>
<evidence type="ECO:0000259" key="2">
    <source>
        <dbReference type="PROSITE" id="PS50125"/>
    </source>
</evidence>
<dbReference type="GO" id="GO:0004016">
    <property type="term" value="F:adenylate cyclase activity"/>
    <property type="evidence" value="ECO:0007669"/>
    <property type="project" value="UniProtKB-ARBA"/>
</dbReference>
<dbReference type="Pfam" id="PF00211">
    <property type="entry name" value="Guanylate_cyc"/>
    <property type="match status" value="1"/>
</dbReference>
<dbReference type="Gene3D" id="3.30.70.1230">
    <property type="entry name" value="Nucleotide cyclase"/>
    <property type="match status" value="1"/>
</dbReference>
<dbReference type="GO" id="GO:0009190">
    <property type="term" value="P:cyclic nucleotide biosynthetic process"/>
    <property type="evidence" value="ECO:0007669"/>
    <property type="project" value="InterPro"/>
</dbReference>
<dbReference type="PANTHER" id="PTHR43081">
    <property type="entry name" value="ADENYLATE CYCLASE, TERMINAL-DIFFERENTIATION SPECIFIC-RELATED"/>
    <property type="match status" value="1"/>
</dbReference>
<evidence type="ECO:0000313" key="4">
    <source>
        <dbReference type="Proteomes" id="UP000291981"/>
    </source>
</evidence>
<reference evidence="3 4" key="1">
    <citation type="submission" date="2019-02" db="EMBL/GenBank/DDBJ databases">
        <title>Draft genome sequence of Muricauda sp. 176CP4-71.</title>
        <authorList>
            <person name="Park J.-S."/>
        </authorList>
    </citation>
    <scope>NUCLEOTIDE SEQUENCE [LARGE SCALE GENOMIC DNA]</scope>
    <source>
        <strain evidence="3 4">176CP4-71</strain>
    </source>
</reference>
<dbReference type="AlphaFoldDB" id="A0A4Q8QH22"/>
<accession>A0A4Q8QH22</accession>
<comment type="caution">
    <text evidence="3">The sequence shown here is derived from an EMBL/GenBank/DDBJ whole genome shotgun (WGS) entry which is preliminary data.</text>
</comment>
<dbReference type="InterPro" id="IPR050697">
    <property type="entry name" value="Adenylyl/Guanylyl_Cyclase_3/4"/>
</dbReference>
<keyword evidence="1" id="KW-0472">Membrane</keyword>
<feature type="transmembrane region" description="Helical" evidence="1">
    <location>
        <begin position="94"/>
        <end position="116"/>
    </location>
</feature>
<dbReference type="Proteomes" id="UP000291981">
    <property type="component" value="Unassembled WGS sequence"/>
</dbReference>
<dbReference type="InterPro" id="IPR001054">
    <property type="entry name" value="A/G_cyclase"/>
</dbReference>
<dbReference type="SUPFAM" id="SSF55073">
    <property type="entry name" value="Nucleotide cyclase"/>
    <property type="match status" value="1"/>
</dbReference>
<dbReference type="CDD" id="cd07302">
    <property type="entry name" value="CHD"/>
    <property type="match status" value="1"/>
</dbReference>
<keyword evidence="1" id="KW-1133">Transmembrane helix</keyword>
<gene>
    <name evidence="3" type="ORF">EW142_05400</name>
</gene>
<dbReference type="GO" id="GO:0035556">
    <property type="term" value="P:intracellular signal transduction"/>
    <property type="evidence" value="ECO:0007669"/>
    <property type="project" value="InterPro"/>
</dbReference>
<dbReference type="PROSITE" id="PS50125">
    <property type="entry name" value="GUANYLATE_CYCLASE_2"/>
    <property type="match status" value="1"/>
</dbReference>
<evidence type="ECO:0000313" key="3">
    <source>
        <dbReference type="EMBL" id="TAI49234.1"/>
    </source>
</evidence>
<dbReference type="OrthoDB" id="9768499at2"/>
<sequence>MMHPKNFQTAKKAFFFAVFWTVFALVYSILELGILGNLEYYPSTKNKYDFKSSLIYTTIGGFVVGWIQGWVEVAWLEKIFGGTPLWLKIVLKTLFYLAFIILFVALISFGINAYRFGTAPTSPEVVESVLLFVLNFSFWSVVTYMSACVFISLLFAELVWYMGDKVFLSFLLGKYHQPKQEIRIFMFLDMKSSTTIAENIGHARYFSLLKNCYADMSDAIMETSGEVYQYVGDEIVVTWPQKEGLHKDQCIECYHKISKVFEARETYYQKKYAVGPRFKAGFHMGLVTTGEIGILKKDVIYTGDVLNTTARIQGECNTYGTNLLISEQLVKKLQPDTISKFKKVDSLQLRGKSETIQIYQLVNTI</sequence>
<protein>
    <recommendedName>
        <fullName evidence="2">Guanylate cyclase domain-containing protein</fullName>
    </recommendedName>
</protein>
<feature type="domain" description="Guanylate cyclase" evidence="2">
    <location>
        <begin position="184"/>
        <end position="313"/>
    </location>
</feature>
<feature type="transmembrane region" description="Helical" evidence="1">
    <location>
        <begin position="136"/>
        <end position="161"/>
    </location>
</feature>
<keyword evidence="4" id="KW-1185">Reference proteome</keyword>
<dbReference type="PANTHER" id="PTHR43081:SF1">
    <property type="entry name" value="ADENYLATE CYCLASE, TERMINAL-DIFFERENTIATION SPECIFIC"/>
    <property type="match status" value="1"/>
</dbReference>
<feature type="transmembrane region" description="Helical" evidence="1">
    <location>
        <begin position="54"/>
        <end position="73"/>
    </location>
</feature>
<name>A0A4Q8QH22_9FLAO</name>
<dbReference type="RefSeq" id="WP_130610743.1">
    <property type="nucleotide sequence ID" value="NZ_SGIU01000001.1"/>
</dbReference>
<organism evidence="3 4">
    <name type="scientific">Flagellimonas allohymeniacidonis</name>
    <dbReference type="NCBI Taxonomy" id="2517819"/>
    <lineage>
        <taxon>Bacteria</taxon>
        <taxon>Pseudomonadati</taxon>
        <taxon>Bacteroidota</taxon>
        <taxon>Flavobacteriia</taxon>
        <taxon>Flavobacteriales</taxon>
        <taxon>Flavobacteriaceae</taxon>
        <taxon>Flagellimonas</taxon>
    </lineage>
</organism>
<dbReference type="InterPro" id="IPR029787">
    <property type="entry name" value="Nucleotide_cyclase"/>
</dbReference>
<proteinExistence type="predicted"/>
<feature type="transmembrane region" description="Helical" evidence="1">
    <location>
        <begin position="12"/>
        <end position="34"/>
    </location>
</feature>
<dbReference type="EMBL" id="SGIU01000001">
    <property type="protein sequence ID" value="TAI49234.1"/>
    <property type="molecule type" value="Genomic_DNA"/>
</dbReference>
<evidence type="ECO:0000256" key="1">
    <source>
        <dbReference type="SAM" id="Phobius"/>
    </source>
</evidence>